<name>A0A183UEJ7_TOXCA</name>
<dbReference type="WBParaSite" id="TCNE_0000691701-mRNA-1">
    <property type="protein sequence ID" value="TCNE_0000691701-mRNA-1"/>
    <property type="gene ID" value="TCNE_0000691701"/>
</dbReference>
<evidence type="ECO:0000313" key="2">
    <source>
        <dbReference type="EMBL" id="VDM38238.1"/>
    </source>
</evidence>
<accession>A0A183UEJ7</accession>
<sequence length="167" mass="19041">MEISPSRSTRDGSSTYQTKLRPILEGCGQESFYETSYSSGTDNVVTVLLIQETDPVTLLRQLVTIGINDAYAPEDDEKRKLHFQSMAARKLKGRIRVGWSWESNTLKRLSNNYGLYCGRLRSVWARLQKDPELLQKYHETFLEQERNGDWADIGRPPANGVLYPSPA</sequence>
<dbReference type="Proteomes" id="UP000050794">
    <property type="component" value="Unassembled WGS sequence"/>
</dbReference>
<organism evidence="3 4">
    <name type="scientific">Toxocara canis</name>
    <name type="common">Canine roundworm</name>
    <dbReference type="NCBI Taxonomy" id="6265"/>
    <lineage>
        <taxon>Eukaryota</taxon>
        <taxon>Metazoa</taxon>
        <taxon>Ecdysozoa</taxon>
        <taxon>Nematoda</taxon>
        <taxon>Chromadorea</taxon>
        <taxon>Rhabditida</taxon>
        <taxon>Spirurina</taxon>
        <taxon>Ascaridomorpha</taxon>
        <taxon>Ascaridoidea</taxon>
        <taxon>Toxocaridae</taxon>
        <taxon>Toxocara</taxon>
    </lineage>
</organism>
<proteinExistence type="predicted"/>
<reference evidence="2 3" key="2">
    <citation type="submission" date="2018-11" db="EMBL/GenBank/DDBJ databases">
        <authorList>
            <consortium name="Pathogen Informatics"/>
        </authorList>
    </citation>
    <scope>NUCLEOTIDE SEQUENCE [LARGE SCALE GENOMIC DNA]</scope>
</reference>
<evidence type="ECO:0000313" key="4">
    <source>
        <dbReference type="WBParaSite" id="TCNE_0000691701-mRNA-1"/>
    </source>
</evidence>
<evidence type="ECO:0000313" key="3">
    <source>
        <dbReference type="Proteomes" id="UP000050794"/>
    </source>
</evidence>
<gene>
    <name evidence="2" type="ORF">TCNE_LOCUS6917</name>
</gene>
<protein>
    <submittedName>
        <fullName evidence="4">ALOG domain-containing protein</fullName>
    </submittedName>
</protein>
<feature type="region of interest" description="Disordered" evidence="1">
    <location>
        <begin position="148"/>
        <end position="167"/>
    </location>
</feature>
<reference evidence="4" key="1">
    <citation type="submission" date="2016-06" db="UniProtKB">
        <authorList>
            <consortium name="WormBaseParasite"/>
        </authorList>
    </citation>
    <scope>IDENTIFICATION</scope>
</reference>
<dbReference type="AlphaFoldDB" id="A0A183UEJ7"/>
<keyword evidence="3" id="KW-1185">Reference proteome</keyword>
<dbReference type="EMBL" id="UYWY01019580">
    <property type="protein sequence ID" value="VDM38238.1"/>
    <property type="molecule type" value="Genomic_DNA"/>
</dbReference>
<evidence type="ECO:0000256" key="1">
    <source>
        <dbReference type="SAM" id="MobiDB-lite"/>
    </source>
</evidence>